<keyword evidence="12" id="KW-0677">Repeat</keyword>
<keyword evidence="10 26" id="KW-0812">Transmembrane</keyword>
<comment type="catalytic activity">
    <reaction evidence="21">
        <text>L-seryl-[protein] + ATP = O-phospho-L-seryl-[protein] + ADP + H(+)</text>
        <dbReference type="Rhea" id="RHEA:17989"/>
        <dbReference type="Rhea" id="RHEA-COMP:9863"/>
        <dbReference type="Rhea" id="RHEA-COMP:11604"/>
        <dbReference type="ChEBI" id="CHEBI:15378"/>
        <dbReference type="ChEBI" id="CHEBI:29999"/>
        <dbReference type="ChEBI" id="CHEBI:30616"/>
        <dbReference type="ChEBI" id="CHEBI:83421"/>
        <dbReference type="ChEBI" id="CHEBI:456216"/>
        <dbReference type="EC" id="2.7.11.1"/>
    </reaction>
</comment>
<evidence type="ECO:0000256" key="26">
    <source>
        <dbReference type="SAM" id="Phobius"/>
    </source>
</evidence>
<feature type="non-terminal residue" evidence="28">
    <location>
        <position position="662"/>
    </location>
</feature>
<name>A0A843VW34_COLES</name>
<feature type="non-terminal residue" evidence="28">
    <location>
        <position position="1"/>
    </location>
</feature>
<keyword evidence="5" id="KW-1003">Cell membrane</keyword>
<evidence type="ECO:0000256" key="23">
    <source>
        <dbReference type="ARBA" id="ARBA00056628"/>
    </source>
</evidence>
<evidence type="ECO:0000313" key="29">
    <source>
        <dbReference type="Proteomes" id="UP000652761"/>
    </source>
</evidence>
<evidence type="ECO:0000256" key="8">
    <source>
        <dbReference type="ARBA" id="ARBA00022614"/>
    </source>
</evidence>
<comment type="function">
    <text evidence="22">Receptor kinase that detects X.oryzae pv. oryzae protein Ax21 to promote innate immunity. Following X.oryzae pv. oryzae protein Ax21 detection, undergoes cleavage, releasing the processed protein kinase Xa21 chain.</text>
</comment>
<dbReference type="PANTHER" id="PTHR27008:SF499">
    <property type="entry name" value="OS06G0581500 PROTEIN"/>
    <property type="match status" value="1"/>
</dbReference>
<feature type="binding site" evidence="25">
    <location>
        <position position="366"/>
    </location>
    <ligand>
        <name>ATP</name>
        <dbReference type="ChEBI" id="CHEBI:30616"/>
    </ligand>
</feature>
<evidence type="ECO:0000259" key="27">
    <source>
        <dbReference type="PROSITE" id="PS50011"/>
    </source>
</evidence>
<dbReference type="InterPro" id="IPR000719">
    <property type="entry name" value="Prot_kinase_dom"/>
</dbReference>
<comment type="caution">
    <text evidence="28">The sequence shown here is derived from an EMBL/GenBank/DDBJ whole genome shotgun (WGS) entry which is preliminary data.</text>
</comment>
<dbReference type="InterPro" id="IPR051809">
    <property type="entry name" value="Plant_receptor-like_S/T_kinase"/>
</dbReference>
<evidence type="ECO:0000256" key="14">
    <source>
        <dbReference type="ARBA" id="ARBA00022777"/>
    </source>
</evidence>
<keyword evidence="11" id="KW-0732">Signal</keyword>
<proteinExistence type="inferred from homology"/>
<dbReference type="PROSITE" id="PS00107">
    <property type="entry name" value="PROTEIN_KINASE_ATP"/>
    <property type="match status" value="1"/>
</dbReference>
<comment type="subcellular location">
    <subcellularLocation>
        <location evidence="1">Cell membrane</location>
        <topology evidence="1">Single-pass type I membrane protein</topology>
    </subcellularLocation>
    <subcellularLocation>
        <location evidence="2">Endoplasmic reticulum membrane</location>
        <topology evidence="2">Single-pass membrane protein</topology>
    </subcellularLocation>
</comment>
<reference evidence="28" key="1">
    <citation type="submission" date="2017-07" db="EMBL/GenBank/DDBJ databases">
        <title>Taro Niue Genome Assembly and Annotation.</title>
        <authorList>
            <person name="Atibalentja N."/>
            <person name="Keating K."/>
            <person name="Fields C.J."/>
        </authorList>
    </citation>
    <scope>NUCLEOTIDE SEQUENCE</scope>
    <source>
        <strain evidence="28">Niue_2</strain>
        <tissue evidence="28">Leaf</tissue>
    </source>
</reference>
<evidence type="ECO:0000256" key="9">
    <source>
        <dbReference type="ARBA" id="ARBA00022679"/>
    </source>
</evidence>
<evidence type="ECO:0000256" key="2">
    <source>
        <dbReference type="ARBA" id="ARBA00004389"/>
    </source>
</evidence>
<gene>
    <name evidence="28" type="ORF">Taro_031984</name>
</gene>
<dbReference type="FunFam" id="3.30.200.20:FF:000432">
    <property type="entry name" value="LRR receptor-like serine/threonine-protein kinase EFR"/>
    <property type="match status" value="1"/>
</dbReference>
<organism evidence="28 29">
    <name type="scientific">Colocasia esculenta</name>
    <name type="common">Wild taro</name>
    <name type="synonym">Arum esculentum</name>
    <dbReference type="NCBI Taxonomy" id="4460"/>
    <lineage>
        <taxon>Eukaryota</taxon>
        <taxon>Viridiplantae</taxon>
        <taxon>Streptophyta</taxon>
        <taxon>Embryophyta</taxon>
        <taxon>Tracheophyta</taxon>
        <taxon>Spermatophyta</taxon>
        <taxon>Magnoliopsida</taxon>
        <taxon>Liliopsida</taxon>
        <taxon>Araceae</taxon>
        <taxon>Aroideae</taxon>
        <taxon>Colocasieae</taxon>
        <taxon>Colocasia</taxon>
    </lineage>
</organism>
<evidence type="ECO:0000256" key="21">
    <source>
        <dbReference type="ARBA" id="ARBA00048679"/>
    </source>
</evidence>
<dbReference type="Gene3D" id="3.30.200.20">
    <property type="entry name" value="Phosphorylase Kinase, domain 1"/>
    <property type="match status" value="1"/>
</dbReference>
<dbReference type="InterPro" id="IPR001611">
    <property type="entry name" value="Leu-rich_rpt"/>
</dbReference>
<comment type="similarity">
    <text evidence="3">Belongs to the RLP family.</text>
</comment>
<dbReference type="PROSITE" id="PS00108">
    <property type="entry name" value="PROTEIN_KINASE_ST"/>
    <property type="match status" value="1"/>
</dbReference>
<keyword evidence="18" id="KW-0675">Receptor</keyword>
<protein>
    <recommendedName>
        <fullName evidence="24">Receptor kinase-like protein Xa21</fullName>
        <ecNumber evidence="4">2.7.11.1</ecNumber>
    </recommendedName>
</protein>
<dbReference type="FunFam" id="1.10.510.10:FF:000358">
    <property type="entry name" value="Putative leucine-rich repeat receptor-like serine/threonine-protein kinase"/>
    <property type="match status" value="1"/>
</dbReference>
<dbReference type="SUPFAM" id="SSF56112">
    <property type="entry name" value="Protein kinase-like (PK-like)"/>
    <property type="match status" value="1"/>
</dbReference>
<keyword evidence="15 25" id="KW-0067">ATP-binding</keyword>
<keyword evidence="13 25" id="KW-0547">Nucleotide-binding</keyword>
<dbReference type="SMART" id="SM00220">
    <property type="entry name" value="S_TKc"/>
    <property type="match status" value="1"/>
</dbReference>
<keyword evidence="29" id="KW-1185">Reference proteome</keyword>
<evidence type="ECO:0000256" key="24">
    <source>
        <dbReference type="ARBA" id="ARBA00072040"/>
    </source>
</evidence>
<dbReference type="PANTHER" id="PTHR27008">
    <property type="entry name" value="OS04G0122200 PROTEIN"/>
    <property type="match status" value="1"/>
</dbReference>
<evidence type="ECO:0000256" key="7">
    <source>
        <dbReference type="ARBA" id="ARBA00022553"/>
    </source>
</evidence>
<dbReference type="InterPro" id="IPR032675">
    <property type="entry name" value="LRR_dom_sf"/>
</dbReference>
<dbReference type="Gene3D" id="3.80.10.10">
    <property type="entry name" value="Ribonuclease Inhibitor"/>
    <property type="match status" value="1"/>
</dbReference>
<dbReference type="SUPFAM" id="SSF52058">
    <property type="entry name" value="L domain-like"/>
    <property type="match status" value="1"/>
</dbReference>
<keyword evidence="8" id="KW-0433">Leucine-rich repeat</keyword>
<dbReference type="FunFam" id="3.80.10.10:FF:000356">
    <property type="entry name" value="LRR receptor-like serine/threonine-protein kinase"/>
    <property type="match status" value="1"/>
</dbReference>
<dbReference type="InterPro" id="IPR017441">
    <property type="entry name" value="Protein_kinase_ATP_BS"/>
</dbReference>
<dbReference type="GO" id="GO:0004674">
    <property type="term" value="F:protein serine/threonine kinase activity"/>
    <property type="evidence" value="ECO:0007669"/>
    <property type="project" value="UniProtKB-KW"/>
</dbReference>
<dbReference type="Pfam" id="PF13855">
    <property type="entry name" value="LRR_8"/>
    <property type="match status" value="1"/>
</dbReference>
<evidence type="ECO:0000256" key="1">
    <source>
        <dbReference type="ARBA" id="ARBA00004251"/>
    </source>
</evidence>
<dbReference type="Gene3D" id="1.10.510.10">
    <property type="entry name" value="Transferase(Phosphotransferase) domain 1"/>
    <property type="match status" value="1"/>
</dbReference>
<evidence type="ECO:0000256" key="18">
    <source>
        <dbReference type="ARBA" id="ARBA00023170"/>
    </source>
</evidence>
<keyword evidence="19" id="KW-0325">Glycoprotein</keyword>
<dbReference type="EMBL" id="NMUH01002321">
    <property type="protein sequence ID" value="MQL99266.1"/>
    <property type="molecule type" value="Genomic_DNA"/>
</dbReference>
<dbReference type="Pfam" id="PF00560">
    <property type="entry name" value="LRR_1"/>
    <property type="match status" value="4"/>
</dbReference>
<dbReference type="GO" id="GO:0005886">
    <property type="term" value="C:plasma membrane"/>
    <property type="evidence" value="ECO:0007669"/>
    <property type="project" value="UniProtKB-SubCell"/>
</dbReference>
<evidence type="ECO:0000256" key="12">
    <source>
        <dbReference type="ARBA" id="ARBA00022737"/>
    </source>
</evidence>
<evidence type="ECO:0000256" key="25">
    <source>
        <dbReference type="PROSITE-ProRule" id="PRU10141"/>
    </source>
</evidence>
<dbReference type="GO" id="GO:0005524">
    <property type="term" value="F:ATP binding"/>
    <property type="evidence" value="ECO:0007669"/>
    <property type="project" value="UniProtKB-UniRule"/>
</dbReference>
<keyword evidence="17 26" id="KW-0472">Membrane</keyword>
<evidence type="ECO:0000256" key="13">
    <source>
        <dbReference type="ARBA" id="ARBA00022741"/>
    </source>
</evidence>
<evidence type="ECO:0000256" key="4">
    <source>
        <dbReference type="ARBA" id="ARBA00012513"/>
    </source>
</evidence>
<evidence type="ECO:0000256" key="16">
    <source>
        <dbReference type="ARBA" id="ARBA00022989"/>
    </source>
</evidence>
<dbReference type="OrthoDB" id="676979at2759"/>
<evidence type="ECO:0000256" key="17">
    <source>
        <dbReference type="ARBA" id="ARBA00023136"/>
    </source>
</evidence>
<dbReference type="GO" id="GO:0005789">
    <property type="term" value="C:endoplasmic reticulum membrane"/>
    <property type="evidence" value="ECO:0007669"/>
    <property type="project" value="UniProtKB-SubCell"/>
</dbReference>
<keyword evidence="9" id="KW-0808">Transferase</keyword>
<evidence type="ECO:0000256" key="20">
    <source>
        <dbReference type="ARBA" id="ARBA00047899"/>
    </source>
</evidence>
<evidence type="ECO:0000256" key="19">
    <source>
        <dbReference type="ARBA" id="ARBA00023180"/>
    </source>
</evidence>
<keyword evidence="14" id="KW-0418">Kinase</keyword>
<dbReference type="EC" id="2.7.11.1" evidence="4"/>
<evidence type="ECO:0000256" key="3">
    <source>
        <dbReference type="ARBA" id="ARBA00009592"/>
    </source>
</evidence>
<comment type="catalytic activity">
    <reaction evidence="20">
        <text>L-threonyl-[protein] + ATP = O-phospho-L-threonyl-[protein] + ADP + H(+)</text>
        <dbReference type="Rhea" id="RHEA:46608"/>
        <dbReference type="Rhea" id="RHEA-COMP:11060"/>
        <dbReference type="Rhea" id="RHEA-COMP:11605"/>
        <dbReference type="ChEBI" id="CHEBI:15378"/>
        <dbReference type="ChEBI" id="CHEBI:30013"/>
        <dbReference type="ChEBI" id="CHEBI:30616"/>
        <dbReference type="ChEBI" id="CHEBI:61977"/>
        <dbReference type="ChEBI" id="CHEBI:456216"/>
        <dbReference type="EC" id="2.7.11.1"/>
    </reaction>
</comment>
<comment type="function">
    <text evidence="23">The processed protein kinase Xa21 chain released by protein cleavage after X.oryzae pv. oryzae protein Ax21 detection translocates into the nucleus where it can bind and regulate WRKY62, a transcription factor. Confers resistance to the bacterial pathogen X.oryzae pv. oryzae (Xoo).</text>
</comment>
<evidence type="ECO:0000256" key="11">
    <source>
        <dbReference type="ARBA" id="ARBA00022729"/>
    </source>
</evidence>
<dbReference type="InterPro" id="IPR011009">
    <property type="entry name" value="Kinase-like_dom_sf"/>
</dbReference>
<evidence type="ECO:0000256" key="15">
    <source>
        <dbReference type="ARBA" id="ARBA00022840"/>
    </source>
</evidence>
<dbReference type="PROSITE" id="PS50011">
    <property type="entry name" value="PROTEIN_KINASE_DOM"/>
    <property type="match status" value="1"/>
</dbReference>
<evidence type="ECO:0000313" key="28">
    <source>
        <dbReference type="EMBL" id="MQL99266.1"/>
    </source>
</evidence>
<accession>A0A843VW34</accession>
<dbReference type="InterPro" id="IPR008271">
    <property type="entry name" value="Ser/Thr_kinase_AS"/>
</dbReference>
<sequence length="662" mass="72127">QTVRTTDLKPSNSQRQTIYCHLGDWHARAVRIADSSHVVIARVAFDLQVLSFRQNKLSGKIPASLGNLSSLIQLLLQENNFEGDIPSSLADCRSMLFLDLSRNNLVGKIPPQLFRLRFLSLSLDLSHNSLSGPLPVEVGSLQSLGELIVSFNNLTGTIPAAIGGCVSLERFYMNNNYFEGGIPSSLSDMKGLQELDLSHNNLGGQIPTYFGSLRYLERLNLSYNDLSGRVPKDGIFTNFSAISILGNTRLCGGVPLLQLPACPPDQAPNGGGRKSHRRVKLIALVLCLVLFSIALAAALFLCWMRKKSEGEFSSVPSEEDKYRRVSYLDLFKATEGFSSSNLIGVGSYGTIYRAHLENDKEVVAVKVLNLQQREASKSFLNECKALRSVRHRNLVKIITVCSSVDPKGNDFKALVLEFMSNGSLDQWLHPEEEAGQRVTTSLDLLQRLNIAIDVASALEYLHHHGPTPIVHCDLKPSNILLNDDMTACVGDFGLARFLSVTTKSTGTSTSQISSVGIMGTVGYTPPEYGMGGKASTEGDVYSYGILLLEMFTGKRPTDDIFTGNLNLRNFVESAHLRQVMDVADPSLLVPGGSGAFVCATNDGESIEWNDDELIGKVAADCLVNVLGIGLSCCVMLPQERPRMGGVIAELQGVRELLLKNAN</sequence>
<evidence type="ECO:0000256" key="22">
    <source>
        <dbReference type="ARBA" id="ARBA00054320"/>
    </source>
</evidence>
<dbReference type="FunFam" id="3.80.10.10:FF:000111">
    <property type="entry name" value="LRR receptor-like serine/threonine-protein kinase ERECTA"/>
    <property type="match status" value="1"/>
</dbReference>
<evidence type="ECO:0000256" key="6">
    <source>
        <dbReference type="ARBA" id="ARBA00022527"/>
    </source>
</evidence>
<keyword evidence="16 26" id="KW-1133">Transmembrane helix</keyword>
<feature type="domain" description="Protein kinase" evidence="27">
    <location>
        <begin position="337"/>
        <end position="657"/>
    </location>
</feature>
<dbReference type="Pfam" id="PF00069">
    <property type="entry name" value="Pkinase"/>
    <property type="match status" value="1"/>
</dbReference>
<dbReference type="Proteomes" id="UP000652761">
    <property type="component" value="Unassembled WGS sequence"/>
</dbReference>
<keyword evidence="6" id="KW-0723">Serine/threonine-protein kinase</keyword>
<feature type="transmembrane region" description="Helical" evidence="26">
    <location>
        <begin position="281"/>
        <end position="303"/>
    </location>
</feature>
<evidence type="ECO:0000256" key="5">
    <source>
        <dbReference type="ARBA" id="ARBA00022475"/>
    </source>
</evidence>
<dbReference type="AlphaFoldDB" id="A0A843VW34"/>
<evidence type="ECO:0000256" key="10">
    <source>
        <dbReference type="ARBA" id="ARBA00022692"/>
    </source>
</evidence>
<keyword evidence="7" id="KW-0597">Phosphoprotein</keyword>